<proteinExistence type="predicted"/>
<gene>
    <name evidence="1" type="ORF">BDV37DRAFT_288519</name>
</gene>
<dbReference type="RefSeq" id="XP_031935772.1">
    <property type="nucleotide sequence ID" value="XM_032088287.1"/>
</dbReference>
<keyword evidence="2" id="KW-1185">Reference proteome</keyword>
<dbReference type="EMBL" id="ML736857">
    <property type="protein sequence ID" value="KAE8398453.1"/>
    <property type="molecule type" value="Genomic_DNA"/>
</dbReference>
<evidence type="ECO:0000313" key="1">
    <source>
        <dbReference type="EMBL" id="KAE8398453.1"/>
    </source>
</evidence>
<evidence type="ECO:0000313" key="2">
    <source>
        <dbReference type="Proteomes" id="UP000325579"/>
    </source>
</evidence>
<accession>A0A5N7CY01</accession>
<dbReference type="GeneID" id="43672978"/>
<sequence>MGWRRSAGDWKREHWKFKPYRVFFCQVFGVIAQTYGLGQALAWRKIVPFTLSRTHICCPTPKTPASSPAAAVIACRSGPAHFVTNVGGPHRDYFDPSLPLTLHATRSRSKLRVSTPLWDIAVSILDFLRFPPRFGPHS</sequence>
<dbReference type="Proteomes" id="UP000325579">
    <property type="component" value="Unassembled WGS sequence"/>
</dbReference>
<accession>A0A5N6I7F7</accession>
<protein>
    <submittedName>
        <fullName evidence="1">Uncharacterized protein</fullName>
    </submittedName>
</protein>
<dbReference type="AlphaFoldDB" id="A0A5N7CY01"/>
<name>A0A5N7CY01_9EURO</name>
<reference evidence="1 2" key="1">
    <citation type="submission" date="2019-04" db="EMBL/GenBank/DDBJ databases">
        <authorList>
            <consortium name="DOE Joint Genome Institute"/>
            <person name="Mondo S."/>
            <person name="Kjaerbolling I."/>
            <person name="Vesth T."/>
            <person name="Frisvad J.C."/>
            <person name="Nybo J.L."/>
            <person name="Theobald S."/>
            <person name="Kildgaard S."/>
            <person name="Isbrandt T."/>
            <person name="Kuo A."/>
            <person name="Sato A."/>
            <person name="Lyhne E.K."/>
            <person name="Kogle M.E."/>
            <person name="Wiebenga A."/>
            <person name="Kun R.S."/>
            <person name="Lubbers R.J."/>
            <person name="Makela M.R."/>
            <person name="Barry K."/>
            <person name="Chovatia M."/>
            <person name="Clum A."/>
            <person name="Daum C."/>
            <person name="Haridas S."/>
            <person name="He G."/>
            <person name="LaButti K."/>
            <person name="Lipzen A."/>
            <person name="Riley R."/>
            <person name="Salamov A."/>
            <person name="Simmons B.A."/>
            <person name="Magnuson J.K."/>
            <person name="Henrissat B."/>
            <person name="Mortensen U.H."/>
            <person name="Larsen T.O."/>
            <person name="Devries R.P."/>
            <person name="Grigoriev I.V."/>
            <person name="Machida M."/>
            <person name="Baker S.E."/>
            <person name="Andersen M.R."/>
            <person name="Cantor M.N."/>
            <person name="Hua S.X."/>
        </authorList>
    </citation>
    <scope>NUCLEOTIDE SEQUENCE [LARGE SCALE GENOMIC DNA]</scope>
    <source>
        <strain evidence="1 2">CBS 119388</strain>
    </source>
</reference>
<organism evidence="1 2">
    <name type="scientific">Aspergillus pseudonomiae</name>
    <dbReference type="NCBI Taxonomy" id="1506151"/>
    <lineage>
        <taxon>Eukaryota</taxon>
        <taxon>Fungi</taxon>
        <taxon>Dikarya</taxon>
        <taxon>Ascomycota</taxon>
        <taxon>Pezizomycotina</taxon>
        <taxon>Eurotiomycetes</taxon>
        <taxon>Eurotiomycetidae</taxon>
        <taxon>Eurotiales</taxon>
        <taxon>Aspergillaceae</taxon>
        <taxon>Aspergillus</taxon>
        <taxon>Aspergillus subgen. Circumdati</taxon>
    </lineage>
</organism>